<evidence type="ECO:0000313" key="2">
    <source>
        <dbReference type="EMBL" id="KAF0322028.1"/>
    </source>
</evidence>
<dbReference type="OrthoDB" id="10328958at2759"/>
<proteinExistence type="predicted"/>
<evidence type="ECO:0000256" key="1">
    <source>
        <dbReference type="SAM" id="MobiDB-lite"/>
    </source>
</evidence>
<organism evidence="2 3">
    <name type="scientific">Colletotrichum asianum</name>
    <dbReference type="NCBI Taxonomy" id="702518"/>
    <lineage>
        <taxon>Eukaryota</taxon>
        <taxon>Fungi</taxon>
        <taxon>Dikarya</taxon>
        <taxon>Ascomycota</taxon>
        <taxon>Pezizomycotina</taxon>
        <taxon>Sordariomycetes</taxon>
        <taxon>Hypocreomycetidae</taxon>
        <taxon>Glomerellales</taxon>
        <taxon>Glomerellaceae</taxon>
        <taxon>Colletotrichum</taxon>
        <taxon>Colletotrichum gloeosporioides species complex</taxon>
    </lineage>
</organism>
<sequence>MEKCALLWPATRGTAQAEPASPTNLQRRSQTLSLTRPVHIRDTSMPTIIPSLLPTRSNAFRLLPSSRLALTSLFTTAVGRHDR</sequence>
<accession>A0A8H3ZJY0</accession>
<gene>
    <name evidence="2" type="ORF">GQ607_010754</name>
</gene>
<protein>
    <submittedName>
        <fullName evidence="2">Uncharacterized protein</fullName>
    </submittedName>
</protein>
<evidence type="ECO:0000313" key="3">
    <source>
        <dbReference type="Proteomes" id="UP000434172"/>
    </source>
</evidence>
<dbReference type="EMBL" id="WOWK01000065">
    <property type="protein sequence ID" value="KAF0322028.1"/>
    <property type="molecule type" value="Genomic_DNA"/>
</dbReference>
<comment type="caution">
    <text evidence="2">The sequence shown here is derived from an EMBL/GenBank/DDBJ whole genome shotgun (WGS) entry which is preliminary data.</text>
</comment>
<reference evidence="2 3" key="1">
    <citation type="submission" date="2019-12" db="EMBL/GenBank/DDBJ databases">
        <title>A genome sequence resource for the geographically widespread anthracnose pathogen Colletotrichum asianum.</title>
        <authorList>
            <person name="Meng Y."/>
        </authorList>
    </citation>
    <scope>NUCLEOTIDE SEQUENCE [LARGE SCALE GENOMIC DNA]</scope>
    <source>
        <strain evidence="2 3">ICMP 18580</strain>
    </source>
</reference>
<keyword evidence="3" id="KW-1185">Reference proteome</keyword>
<dbReference type="AlphaFoldDB" id="A0A8H3ZJY0"/>
<name>A0A8H3ZJY0_9PEZI</name>
<feature type="compositionally biased region" description="Polar residues" evidence="1">
    <location>
        <begin position="21"/>
        <end position="31"/>
    </location>
</feature>
<dbReference type="Proteomes" id="UP000434172">
    <property type="component" value="Unassembled WGS sequence"/>
</dbReference>
<feature type="region of interest" description="Disordered" evidence="1">
    <location>
        <begin position="11"/>
        <end position="31"/>
    </location>
</feature>